<dbReference type="InterPro" id="IPR012312">
    <property type="entry name" value="Hemerythrin-like"/>
</dbReference>
<keyword evidence="7" id="KW-1185">Reference proteome</keyword>
<feature type="domain" description="Hemerythrin-like" evidence="5">
    <location>
        <begin position="41"/>
        <end position="150"/>
    </location>
</feature>
<dbReference type="AlphaFoldDB" id="A0A4P7D9Y8"/>
<dbReference type="Proteomes" id="UP000295727">
    <property type="component" value="Chromosome 4"/>
</dbReference>
<protein>
    <submittedName>
        <fullName evidence="6">Hemerythrin</fullName>
    </submittedName>
</protein>
<organism evidence="6 7">
    <name type="scientific">Paraburkholderia pallida</name>
    <dbReference type="NCBI Taxonomy" id="2547399"/>
    <lineage>
        <taxon>Bacteria</taxon>
        <taxon>Pseudomonadati</taxon>
        <taxon>Pseudomonadota</taxon>
        <taxon>Betaproteobacteria</taxon>
        <taxon>Burkholderiales</taxon>
        <taxon>Burkholderiaceae</taxon>
        <taxon>Paraburkholderia</taxon>
    </lineage>
</organism>
<dbReference type="GO" id="GO:0046872">
    <property type="term" value="F:metal ion binding"/>
    <property type="evidence" value="ECO:0007669"/>
    <property type="project" value="UniProtKB-KW"/>
</dbReference>
<comment type="similarity">
    <text evidence="1">Belongs to the hemerythrin family.</text>
</comment>
<evidence type="ECO:0000313" key="7">
    <source>
        <dbReference type="Proteomes" id="UP000295727"/>
    </source>
</evidence>
<dbReference type="PANTHER" id="PTHR37164:SF1">
    <property type="entry name" value="BACTERIOHEMERYTHRIN"/>
    <property type="match status" value="1"/>
</dbReference>
<sequence>MKPLDDHGTICASPSAPKPTEAQISAAPRFVWDDDYALGHRSMDETHHEFVACVNALLTVGDDGIAAALETFAEHANRHFGEEDDAMRASAYGSAGCHIDEHAAVLRSVDEVREALAQGRTQVVRAFAKALVDWFPEHVRVMDQGLARWLVQQELGAAPVVIRRRLDLAA</sequence>
<keyword evidence="2" id="KW-0479">Metal-binding</keyword>
<gene>
    <name evidence="6" type="ORF">E1956_41105</name>
</gene>
<reference evidence="6 7" key="1">
    <citation type="submission" date="2019-03" db="EMBL/GenBank/DDBJ databases">
        <title>Paraburkholderia sp. 7MH5, isolated from subtropical forest soil.</title>
        <authorList>
            <person name="Gao Z.-H."/>
            <person name="Qiu L.-H."/>
        </authorList>
    </citation>
    <scope>NUCLEOTIDE SEQUENCE [LARGE SCALE GENOMIC DNA]</scope>
    <source>
        <strain evidence="6 7">7MH5</strain>
    </source>
</reference>
<evidence type="ECO:0000313" key="6">
    <source>
        <dbReference type="EMBL" id="QBR03522.1"/>
    </source>
</evidence>
<evidence type="ECO:0000256" key="3">
    <source>
        <dbReference type="ARBA" id="ARBA00023004"/>
    </source>
</evidence>
<dbReference type="Pfam" id="PF01814">
    <property type="entry name" value="Hemerythrin"/>
    <property type="match status" value="1"/>
</dbReference>
<dbReference type="EMBL" id="CP038151">
    <property type="protein sequence ID" value="QBR03522.1"/>
    <property type="molecule type" value="Genomic_DNA"/>
</dbReference>
<evidence type="ECO:0000256" key="1">
    <source>
        <dbReference type="ARBA" id="ARBA00010587"/>
    </source>
</evidence>
<evidence type="ECO:0000256" key="2">
    <source>
        <dbReference type="ARBA" id="ARBA00022723"/>
    </source>
</evidence>
<dbReference type="NCBIfam" id="TIGR02481">
    <property type="entry name" value="hemeryth_dom"/>
    <property type="match status" value="1"/>
</dbReference>
<dbReference type="PANTHER" id="PTHR37164">
    <property type="entry name" value="BACTERIOHEMERYTHRIN"/>
    <property type="match status" value="1"/>
</dbReference>
<dbReference type="OrthoDB" id="5296936at2"/>
<name>A0A4P7D9Y8_9BURK</name>
<dbReference type="InterPro" id="IPR050669">
    <property type="entry name" value="Hemerythrin"/>
</dbReference>
<keyword evidence="3" id="KW-0408">Iron</keyword>
<accession>A0A4P7D9Y8</accession>
<dbReference type="InterPro" id="IPR035938">
    <property type="entry name" value="Hemerythrin-like_sf"/>
</dbReference>
<evidence type="ECO:0000259" key="5">
    <source>
        <dbReference type="Pfam" id="PF01814"/>
    </source>
</evidence>
<dbReference type="SUPFAM" id="SSF47188">
    <property type="entry name" value="Hemerythrin-like"/>
    <property type="match status" value="1"/>
</dbReference>
<dbReference type="InterPro" id="IPR012827">
    <property type="entry name" value="Hemerythrin_metal-bd"/>
</dbReference>
<dbReference type="Gene3D" id="1.20.120.50">
    <property type="entry name" value="Hemerythrin-like"/>
    <property type="match status" value="1"/>
</dbReference>
<dbReference type="CDD" id="cd12107">
    <property type="entry name" value="Hemerythrin"/>
    <property type="match status" value="1"/>
</dbReference>
<feature type="region of interest" description="Disordered" evidence="4">
    <location>
        <begin position="1"/>
        <end position="23"/>
    </location>
</feature>
<proteinExistence type="inferred from homology"/>
<dbReference type="KEGG" id="ppai:E1956_41105"/>
<dbReference type="RefSeq" id="WP_134759021.1">
    <property type="nucleotide sequence ID" value="NZ_CP038151.1"/>
</dbReference>
<evidence type="ECO:0000256" key="4">
    <source>
        <dbReference type="SAM" id="MobiDB-lite"/>
    </source>
</evidence>